<name>A0A5M8P003_9BACT</name>
<accession>A0A5M8P003</accession>
<organism evidence="1 2">
    <name type="scientific">Candidatus Ordinivivax streblomastigis</name>
    <dbReference type="NCBI Taxonomy" id="2540710"/>
    <lineage>
        <taxon>Bacteria</taxon>
        <taxon>Pseudomonadati</taxon>
        <taxon>Bacteroidota</taxon>
        <taxon>Bacteroidia</taxon>
        <taxon>Bacteroidales</taxon>
        <taxon>Candidatus Ordinivivax</taxon>
    </lineage>
</organism>
<evidence type="ECO:0000313" key="2">
    <source>
        <dbReference type="Proteomes" id="UP000324575"/>
    </source>
</evidence>
<gene>
    <name evidence="1" type="ORF">EZS26_002064</name>
</gene>
<dbReference type="AlphaFoldDB" id="A0A5M8P003"/>
<reference evidence="1 2" key="1">
    <citation type="submission" date="2019-03" db="EMBL/GenBank/DDBJ databases">
        <title>Single cell metagenomics reveals metabolic interactions within the superorganism composed of flagellate Streblomastix strix and complex community of Bacteroidetes bacteria on its surface.</title>
        <authorList>
            <person name="Treitli S.C."/>
            <person name="Kolisko M."/>
            <person name="Husnik F."/>
            <person name="Keeling P."/>
            <person name="Hampl V."/>
        </authorList>
    </citation>
    <scope>NUCLEOTIDE SEQUENCE [LARGE SCALE GENOMIC DNA]</scope>
    <source>
        <strain evidence="1">St1</strain>
    </source>
</reference>
<sequence>MFLYSFALYIYLIDYKQYMCNGTDIVRKRL</sequence>
<evidence type="ECO:0000313" key="1">
    <source>
        <dbReference type="EMBL" id="KAA6301755.1"/>
    </source>
</evidence>
<dbReference type="Proteomes" id="UP000324575">
    <property type="component" value="Unassembled WGS sequence"/>
</dbReference>
<comment type="caution">
    <text evidence="1">The sequence shown here is derived from an EMBL/GenBank/DDBJ whole genome shotgun (WGS) entry which is preliminary data.</text>
</comment>
<protein>
    <submittedName>
        <fullName evidence="1">Uncharacterized protein</fullName>
    </submittedName>
</protein>
<dbReference type="EMBL" id="SNRX01000014">
    <property type="protein sequence ID" value="KAA6301755.1"/>
    <property type="molecule type" value="Genomic_DNA"/>
</dbReference>
<proteinExistence type="predicted"/>